<dbReference type="Gene3D" id="1.10.8.430">
    <property type="entry name" value="Helical domain of apoptotic protease-activating factors"/>
    <property type="match status" value="1"/>
</dbReference>
<proteinExistence type="predicted"/>
<dbReference type="InterPro" id="IPR027417">
    <property type="entry name" value="P-loop_NTPase"/>
</dbReference>
<evidence type="ECO:0008006" key="2">
    <source>
        <dbReference type="Google" id="ProtNLM"/>
    </source>
</evidence>
<organism evidence="1">
    <name type="scientific">Brassica cretica</name>
    <name type="common">Mustard</name>
    <dbReference type="NCBI Taxonomy" id="69181"/>
    <lineage>
        <taxon>Eukaryota</taxon>
        <taxon>Viridiplantae</taxon>
        <taxon>Streptophyta</taxon>
        <taxon>Embryophyta</taxon>
        <taxon>Tracheophyta</taxon>
        <taxon>Spermatophyta</taxon>
        <taxon>Magnoliopsida</taxon>
        <taxon>eudicotyledons</taxon>
        <taxon>Gunneridae</taxon>
        <taxon>Pentapetalae</taxon>
        <taxon>rosids</taxon>
        <taxon>malvids</taxon>
        <taxon>Brassicales</taxon>
        <taxon>Brassicaceae</taxon>
        <taxon>Brassiceae</taxon>
        <taxon>Brassica</taxon>
    </lineage>
</organism>
<protein>
    <recommendedName>
        <fullName evidence="2">NB-ARC domain-containing protein</fullName>
    </recommendedName>
</protein>
<name>A0A8S9M5J1_BRACR</name>
<dbReference type="EMBL" id="QGKY02000089">
    <property type="protein sequence ID" value="KAF2615055.1"/>
    <property type="molecule type" value="Genomic_DNA"/>
</dbReference>
<gene>
    <name evidence="1" type="ORF">F2Q70_00013256</name>
</gene>
<reference evidence="1" key="1">
    <citation type="submission" date="2019-12" db="EMBL/GenBank/DDBJ databases">
        <title>Genome sequencing and annotation of Brassica cretica.</title>
        <authorList>
            <person name="Studholme D.J."/>
            <person name="Sarris P.F."/>
        </authorList>
    </citation>
    <scope>NUCLEOTIDE SEQUENCE</scope>
    <source>
        <strain evidence="1">PFS-102/07</strain>
        <tissue evidence="1">Leaf</tissue>
    </source>
</reference>
<sequence length="188" mass="20538">MKTDNPKSVALSIAFSSLLKSKKFSGLIYNPIGQFTSTTHFHYKTNRLSIVALEIFCMNAFGQTSPYDGFGDLARKVTDLAGKLPLCLSVMGSHFKGLSTKEWEQELRSPVETMVVAVEGVVEDAVDNAVEAVVVVEALVEDVSMDTMVVVGGGGCRIFIHKTLNIRPHPQDLHPQNLGSCVHIFRCP</sequence>
<dbReference type="SUPFAM" id="SSF52540">
    <property type="entry name" value="P-loop containing nucleoside triphosphate hydrolases"/>
    <property type="match status" value="1"/>
</dbReference>
<dbReference type="InterPro" id="IPR042197">
    <property type="entry name" value="Apaf_helical"/>
</dbReference>
<comment type="caution">
    <text evidence="1">The sequence shown here is derived from an EMBL/GenBank/DDBJ whole genome shotgun (WGS) entry which is preliminary data.</text>
</comment>
<accession>A0A8S9M5J1</accession>
<evidence type="ECO:0000313" key="1">
    <source>
        <dbReference type="EMBL" id="KAF2615055.1"/>
    </source>
</evidence>
<dbReference type="AlphaFoldDB" id="A0A8S9M5J1"/>